<dbReference type="Gene3D" id="2.40.400.10">
    <property type="entry name" value="Acetoacetate decarboxylase-like"/>
    <property type="match status" value="1"/>
</dbReference>
<reference evidence="1 2" key="1">
    <citation type="submission" date="2017-02" db="EMBL/GenBank/DDBJ databases">
        <title>The new phylogeny of genus Mycobacterium.</title>
        <authorList>
            <person name="Tortoli E."/>
            <person name="Trovato A."/>
            <person name="Cirillo D.M."/>
        </authorList>
    </citation>
    <scope>NUCLEOTIDE SEQUENCE [LARGE SCALE GENOMIC DNA]</scope>
    <source>
        <strain evidence="1 2">DSM 44049</strain>
    </source>
</reference>
<gene>
    <name evidence="1" type="ORF">BST27_06845</name>
</gene>
<comment type="caution">
    <text evidence="1">The sequence shown here is derived from an EMBL/GenBank/DDBJ whole genome shotgun (WGS) entry which is preliminary data.</text>
</comment>
<dbReference type="OrthoDB" id="834556at2"/>
<dbReference type="GO" id="GO:0016829">
    <property type="term" value="F:lyase activity"/>
    <property type="evidence" value="ECO:0007669"/>
    <property type="project" value="InterPro"/>
</dbReference>
<accession>A0A1E3SIS9</accession>
<dbReference type="Proteomes" id="UP000192739">
    <property type="component" value="Unassembled WGS sequence"/>
</dbReference>
<organism evidence="1 2">
    <name type="scientific">Mycobacterium intermedium</name>
    <dbReference type="NCBI Taxonomy" id="28445"/>
    <lineage>
        <taxon>Bacteria</taxon>
        <taxon>Bacillati</taxon>
        <taxon>Actinomycetota</taxon>
        <taxon>Actinomycetes</taxon>
        <taxon>Mycobacteriales</taxon>
        <taxon>Mycobacteriaceae</taxon>
        <taxon>Mycobacterium</taxon>
        <taxon>Mycobacterium simiae complex</taxon>
    </lineage>
</organism>
<evidence type="ECO:0000313" key="2">
    <source>
        <dbReference type="Proteomes" id="UP000192739"/>
    </source>
</evidence>
<proteinExistence type="predicted"/>
<sequence length="237" mass="24649">MTTSDRNVRAELSGLPGVAETVLSQALLARLPSNQAEAPWECHCSALMWLGRGGRAAASALPPALAGSSALATVGGFVRYTDTPVGPYDEVLGMVASHTGFRPWGTVVFMSVDSPPSLVGGRTNWAMPKTLARFDGDLASGRTITGTGDDELAWSVGATPRIIGPAIPVKAKATARQQFSDGRVGESLLVFAGRLRSAVITVEVSSAGTLGTWLRPGRHLGVFIDSASFTLGAPRFG</sequence>
<dbReference type="SUPFAM" id="SSF160104">
    <property type="entry name" value="Acetoacetate decarboxylase-like"/>
    <property type="match status" value="1"/>
</dbReference>
<name>A0A1E3SIS9_MYCIE</name>
<dbReference type="InterPro" id="IPR010451">
    <property type="entry name" value="Acetoacetate_decarboxylase"/>
</dbReference>
<evidence type="ECO:0000313" key="1">
    <source>
        <dbReference type="EMBL" id="ORB08995.1"/>
    </source>
</evidence>
<keyword evidence="2" id="KW-1185">Reference proteome</keyword>
<dbReference type="Pfam" id="PF06314">
    <property type="entry name" value="ADC"/>
    <property type="match status" value="1"/>
</dbReference>
<dbReference type="InterPro" id="IPR023375">
    <property type="entry name" value="ADC_dom_sf"/>
</dbReference>
<protein>
    <recommendedName>
        <fullName evidence="3">Acetoacetate decarboxylase</fullName>
    </recommendedName>
</protein>
<evidence type="ECO:0008006" key="3">
    <source>
        <dbReference type="Google" id="ProtNLM"/>
    </source>
</evidence>
<dbReference type="AlphaFoldDB" id="A0A1E3SIS9"/>
<dbReference type="RefSeq" id="WP_069418286.1">
    <property type="nucleotide sequence ID" value="NZ_CBCRZH010000035.1"/>
</dbReference>
<dbReference type="STRING" id="28445.BHQ20_06455"/>
<dbReference type="EMBL" id="MVHT01000012">
    <property type="protein sequence ID" value="ORB08995.1"/>
    <property type="molecule type" value="Genomic_DNA"/>
</dbReference>